<comment type="caution">
    <text evidence="1">The sequence shown here is derived from an EMBL/GenBank/DDBJ whole genome shotgun (WGS) entry which is preliminary data.</text>
</comment>
<name>A0A6N2BGR7_SOLCI</name>
<organism evidence="1">
    <name type="scientific">Solanum chilense</name>
    <name type="common">Tomato</name>
    <name type="synonym">Lycopersicon chilense</name>
    <dbReference type="NCBI Taxonomy" id="4083"/>
    <lineage>
        <taxon>Eukaryota</taxon>
        <taxon>Viridiplantae</taxon>
        <taxon>Streptophyta</taxon>
        <taxon>Embryophyta</taxon>
        <taxon>Tracheophyta</taxon>
        <taxon>Spermatophyta</taxon>
        <taxon>Magnoliopsida</taxon>
        <taxon>eudicotyledons</taxon>
        <taxon>Gunneridae</taxon>
        <taxon>Pentapetalae</taxon>
        <taxon>asterids</taxon>
        <taxon>lamiids</taxon>
        <taxon>Solanales</taxon>
        <taxon>Solanaceae</taxon>
        <taxon>Solanoideae</taxon>
        <taxon>Solaneae</taxon>
        <taxon>Solanum</taxon>
        <taxon>Solanum subgen. Lycopersicon</taxon>
    </lineage>
</organism>
<gene>
    <name evidence="1" type="ORF">EJD97_013320</name>
</gene>
<dbReference type="AlphaFoldDB" id="A0A6N2BGR7"/>
<accession>A0A6N2BGR7</accession>
<dbReference type="EMBL" id="RXGB01003412">
    <property type="protein sequence ID" value="TMW92231.1"/>
    <property type="molecule type" value="Genomic_DNA"/>
</dbReference>
<sequence>MSNVKLNKQCMEESNPILKTIVRCKYGNLFHMRTSWSKSNPVLGDGHVESALGVKGGLPLALFACVADALGALGVAGGLPLAPFVGAADALGPGDELGSTCGLPLDLFL</sequence>
<protein>
    <submittedName>
        <fullName evidence="1">Uncharacterized protein</fullName>
    </submittedName>
</protein>
<feature type="non-terminal residue" evidence="1">
    <location>
        <position position="109"/>
    </location>
</feature>
<proteinExistence type="predicted"/>
<reference evidence="1" key="1">
    <citation type="submission" date="2019-05" db="EMBL/GenBank/DDBJ databases">
        <title>The de novo reference genome and transcriptome assemblies of the wild tomato species Solanum chilense.</title>
        <authorList>
            <person name="Stam R."/>
            <person name="Nosenko T."/>
            <person name="Hoerger A.C."/>
            <person name="Stephan W."/>
            <person name="Seidel M.A."/>
            <person name="Kuhn J.M.M."/>
            <person name="Haberer G."/>
            <person name="Tellier A."/>
        </authorList>
    </citation>
    <scope>NUCLEOTIDE SEQUENCE</scope>
    <source>
        <tissue evidence="1">Mature leaves</tissue>
    </source>
</reference>
<evidence type="ECO:0000313" key="1">
    <source>
        <dbReference type="EMBL" id="TMW92231.1"/>
    </source>
</evidence>